<dbReference type="GO" id="GO:0006402">
    <property type="term" value="P:mRNA catabolic process"/>
    <property type="evidence" value="ECO:0007669"/>
    <property type="project" value="TreeGrafter"/>
</dbReference>
<keyword evidence="1" id="KW-0540">Nuclease</keyword>
<dbReference type="InterPro" id="IPR003477">
    <property type="entry name" value="PemK-like"/>
</dbReference>
<gene>
    <name evidence="2" type="ORF">A2161_03185</name>
</gene>
<keyword evidence="1" id="KW-0378">Hydrolase</keyword>
<name>A0A1F7RRP8_9BACT</name>
<reference evidence="2 3" key="1">
    <citation type="journal article" date="2016" name="Nat. Commun.">
        <title>Thousands of microbial genomes shed light on interconnected biogeochemical processes in an aquifer system.</title>
        <authorList>
            <person name="Anantharaman K."/>
            <person name="Brown C.T."/>
            <person name="Hug L.A."/>
            <person name="Sharon I."/>
            <person name="Castelle C.J."/>
            <person name="Probst A.J."/>
            <person name="Thomas B.C."/>
            <person name="Singh A."/>
            <person name="Wilkins M.J."/>
            <person name="Karaoz U."/>
            <person name="Brodie E.L."/>
            <person name="Williams K.H."/>
            <person name="Hubbard S.S."/>
            <person name="Banfield J.F."/>
        </authorList>
    </citation>
    <scope>NUCLEOTIDE SEQUENCE [LARGE SCALE GENOMIC DNA]</scope>
</reference>
<dbReference type="EC" id="3.1.-.-" evidence="1"/>
<evidence type="ECO:0000313" key="3">
    <source>
        <dbReference type="Proteomes" id="UP000179266"/>
    </source>
</evidence>
<comment type="caution">
    <text evidence="2">The sequence shown here is derived from an EMBL/GenBank/DDBJ whole genome shotgun (WGS) entry which is preliminary data.</text>
</comment>
<dbReference type="PANTHER" id="PTHR33988">
    <property type="entry name" value="ENDORIBONUCLEASE MAZF-RELATED"/>
    <property type="match status" value="1"/>
</dbReference>
<comment type="similarity">
    <text evidence="1">Belongs to the PemK/MazF family.</text>
</comment>
<dbReference type="AlphaFoldDB" id="A0A1F7RRP8"/>
<dbReference type="GO" id="GO:0016787">
    <property type="term" value="F:hydrolase activity"/>
    <property type="evidence" value="ECO:0007669"/>
    <property type="project" value="UniProtKB-KW"/>
</dbReference>
<evidence type="ECO:0000256" key="1">
    <source>
        <dbReference type="PIRNR" id="PIRNR033490"/>
    </source>
</evidence>
<evidence type="ECO:0000313" key="2">
    <source>
        <dbReference type="EMBL" id="OGL44222.1"/>
    </source>
</evidence>
<accession>A0A1F7RRP8</accession>
<dbReference type="GO" id="GO:0003677">
    <property type="term" value="F:DNA binding"/>
    <property type="evidence" value="ECO:0007669"/>
    <property type="project" value="InterPro"/>
</dbReference>
<protein>
    <recommendedName>
        <fullName evidence="1">mRNA interferase</fullName>
        <ecNumber evidence="1">3.1.-.-</ecNumber>
    </recommendedName>
</protein>
<keyword evidence="1" id="KW-0255">Endonuclease</keyword>
<sequence>MVASQGEIYWIDMVIASGSEPGYRHPHIVIQNNIFNRSNINTVVVCALTSNLKLANSPGNVLLAKGEANLNKKSVVNISQIYTVNKSDMHEKIGQVSKSRFMQILDGLKLLLEPRDIS</sequence>
<dbReference type="GO" id="GO:0016075">
    <property type="term" value="P:rRNA catabolic process"/>
    <property type="evidence" value="ECO:0007669"/>
    <property type="project" value="TreeGrafter"/>
</dbReference>
<comment type="function">
    <text evidence="1">Toxic component of a type II toxin-antitoxin (TA) system.</text>
</comment>
<dbReference type="PIRSF" id="PIRSF033490">
    <property type="entry name" value="MazF"/>
    <property type="match status" value="1"/>
</dbReference>
<dbReference type="EMBL" id="MGDD01000234">
    <property type="protein sequence ID" value="OGL44222.1"/>
    <property type="molecule type" value="Genomic_DNA"/>
</dbReference>
<dbReference type="Pfam" id="PF02452">
    <property type="entry name" value="PemK_toxin"/>
    <property type="match status" value="1"/>
</dbReference>
<proteinExistence type="inferred from homology"/>
<dbReference type="SUPFAM" id="SSF50118">
    <property type="entry name" value="Cell growth inhibitor/plasmid maintenance toxic component"/>
    <property type="match status" value="1"/>
</dbReference>
<dbReference type="Gene3D" id="2.30.30.110">
    <property type="match status" value="1"/>
</dbReference>
<dbReference type="Proteomes" id="UP000179266">
    <property type="component" value="Unassembled WGS sequence"/>
</dbReference>
<dbReference type="PANTHER" id="PTHR33988:SF2">
    <property type="entry name" value="ENDORIBONUCLEASE MAZF"/>
    <property type="match status" value="1"/>
</dbReference>
<dbReference type="GO" id="GO:0004521">
    <property type="term" value="F:RNA endonuclease activity"/>
    <property type="evidence" value="ECO:0007669"/>
    <property type="project" value="TreeGrafter"/>
</dbReference>
<dbReference type="InterPro" id="IPR011067">
    <property type="entry name" value="Plasmid_toxin/cell-grow_inhib"/>
</dbReference>
<organism evidence="2 3">
    <name type="scientific">Candidatus Schekmanbacteria bacterium RBG_13_48_7</name>
    <dbReference type="NCBI Taxonomy" id="1817878"/>
    <lineage>
        <taxon>Bacteria</taxon>
        <taxon>Candidatus Schekmaniibacteriota</taxon>
    </lineage>
</organism>